<reference evidence="6" key="1">
    <citation type="submission" date="2015-10" db="EMBL/GenBank/DDBJ databases">
        <title>Bioinformatic analysis of the first complete genome sequence of Lactobacillus kunkeei strain MP2, an Apis mellifera gut isolate.</title>
        <authorList>
            <person name="Asenjo F."/>
            <person name="Olmos A."/>
            <person name="Henriquez-Piskulich P."/>
            <person name="Aldea P."/>
            <person name="Ugalde J.A."/>
            <person name="Trombert A.N."/>
        </authorList>
    </citation>
    <scope>NUCLEOTIDE SEQUENCE [LARGE SCALE GENOMIC DNA]</scope>
    <source>
        <strain evidence="6">MP2</strain>
    </source>
</reference>
<dbReference type="RefSeq" id="WP_051961169.1">
    <property type="nucleotide sequence ID" value="NZ_CP012920.1"/>
</dbReference>
<evidence type="ECO:0000259" key="3">
    <source>
        <dbReference type="Pfam" id="PF01464"/>
    </source>
</evidence>
<dbReference type="KEGG" id="lku:APS55_00255"/>
<dbReference type="InterPro" id="IPR008258">
    <property type="entry name" value="Transglycosylase_SLT_dom_1"/>
</dbReference>
<feature type="compositionally biased region" description="Low complexity" evidence="2">
    <location>
        <begin position="110"/>
        <end position="121"/>
    </location>
</feature>
<dbReference type="InterPro" id="IPR023346">
    <property type="entry name" value="Lysozyme-like_dom_sf"/>
</dbReference>
<evidence type="ECO:0000313" key="6">
    <source>
        <dbReference type="Proteomes" id="UP000067203"/>
    </source>
</evidence>
<protein>
    <recommendedName>
        <fullName evidence="7">Phage tail tape measure protein</fullName>
    </recommendedName>
</protein>
<dbReference type="Pfam" id="PF10145">
    <property type="entry name" value="PhageMin_Tail"/>
    <property type="match status" value="1"/>
</dbReference>
<evidence type="ECO:0000256" key="1">
    <source>
        <dbReference type="ARBA" id="ARBA00022612"/>
    </source>
</evidence>
<dbReference type="Pfam" id="PF01464">
    <property type="entry name" value="SLT"/>
    <property type="match status" value="1"/>
</dbReference>
<dbReference type="Proteomes" id="UP000067203">
    <property type="component" value="Chromosome"/>
</dbReference>
<evidence type="ECO:0000313" key="5">
    <source>
        <dbReference type="EMBL" id="ALJ30762.1"/>
    </source>
</evidence>
<feature type="domain" description="Transglycosylase SLT" evidence="3">
    <location>
        <begin position="1175"/>
        <end position="1239"/>
    </location>
</feature>
<evidence type="ECO:0000256" key="2">
    <source>
        <dbReference type="SAM" id="MobiDB-lite"/>
    </source>
</evidence>
<feature type="region of interest" description="Disordered" evidence="2">
    <location>
        <begin position="101"/>
        <end position="133"/>
    </location>
</feature>
<feature type="region of interest" description="Disordered" evidence="2">
    <location>
        <begin position="578"/>
        <end position="599"/>
    </location>
</feature>
<dbReference type="Gene3D" id="1.10.530.10">
    <property type="match status" value="1"/>
</dbReference>
<dbReference type="NCBIfam" id="TIGR01760">
    <property type="entry name" value="tape_meas_TP901"/>
    <property type="match status" value="1"/>
</dbReference>
<dbReference type="PANTHER" id="PTHR37813:SF1">
    <property type="entry name" value="FELS-2 PROPHAGE PROTEIN"/>
    <property type="match status" value="1"/>
</dbReference>
<proteinExistence type="predicted"/>
<dbReference type="SUPFAM" id="SSF53955">
    <property type="entry name" value="Lysozyme-like"/>
    <property type="match status" value="1"/>
</dbReference>
<gene>
    <name evidence="5" type="ORF">APS55_00255</name>
</gene>
<evidence type="ECO:0000259" key="4">
    <source>
        <dbReference type="Pfam" id="PF10145"/>
    </source>
</evidence>
<name>A0AAC8WB56_9LACO</name>
<dbReference type="CDD" id="cd13402">
    <property type="entry name" value="LT_TF-like"/>
    <property type="match status" value="1"/>
</dbReference>
<dbReference type="EMBL" id="CP012920">
    <property type="protein sequence ID" value="ALJ30762.1"/>
    <property type="molecule type" value="Genomic_DNA"/>
</dbReference>
<organism evidence="5 6">
    <name type="scientific">Apilactobacillus kunkeei</name>
    <dbReference type="NCBI Taxonomy" id="148814"/>
    <lineage>
        <taxon>Bacteria</taxon>
        <taxon>Bacillati</taxon>
        <taxon>Bacillota</taxon>
        <taxon>Bacilli</taxon>
        <taxon>Lactobacillales</taxon>
        <taxon>Lactobacillaceae</taxon>
        <taxon>Apilactobacillus</taxon>
    </lineage>
</organism>
<dbReference type="PANTHER" id="PTHR37813">
    <property type="entry name" value="FELS-2 PROPHAGE PROTEIN"/>
    <property type="match status" value="1"/>
</dbReference>
<reference evidence="5 6" key="2">
    <citation type="journal article" date="2016" name="PeerJ">
        <title>Genome sequencing and analysis of the first complete genome of Lactobacillus kunkeei strain MP2, an Apis mellifera gut isolate.</title>
        <authorList>
            <person name="Asenjo F."/>
            <person name="Olmos A."/>
            <person name="Henriquez-Piskulich P."/>
            <person name="Polanco V."/>
            <person name="Aldea P."/>
            <person name="Ugalde J.A."/>
            <person name="Trombert A.N."/>
        </authorList>
    </citation>
    <scope>NUCLEOTIDE SEQUENCE [LARGE SCALE GENOMIC DNA]</scope>
    <source>
        <strain evidence="5 6">MP2</strain>
    </source>
</reference>
<keyword evidence="1" id="KW-1188">Viral release from host cell</keyword>
<evidence type="ECO:0008006" key="7">
    <source>
        <dbReference type="Google" id="ProtNLM"/>
    </source>
</evidence>
<accession>A0AAC8WB56</accession>
<dbReference type="InterPro" id="IPR010090">
    <property type="entry name" value="Phage_tape_meas"/>
</dbReference>
<sequence>MADVSRRTTIEIPVKVDQKAIDSFNKALTKMTKSGGNVQKTINGLSKQLDSFTKSSSDFAKNYKNTFDKVSESNKQALESSKKFTNQAVSGNNRVIKSIQKMKATDDSATRSSTSNANTRTDNNDRLSRSQSKLTQTASLSVAKFKRLNDVGDKFLTIGKSMSLITLGLGGAFISGAKKAVSLQNQYVKIKNLAVTGGEAQVEAQRNVNKMRKLGTDLSLQYGVSQEKIGAGYEELIRRGYSTNQTLATQKQFLQASIASGDDYTDVVHNATAAIESFGMKTNNSNQMAANTKKVLNQMAYAADLTATDFSGMGEALKYVGATAHNANQSIAETSSAIGILSNNGIDASQAGTGLRQVLSRLVAPKKGASQNVLKQLGLSAQDFRDAKGNLLPLQDVFSKLNDKMKGMSSTDRGAVFNALFGQTGQQAATILSNNVKQLKELNGQVEKSQNQNHGKGYIAELSAKNAQTAQVQMNKFKEAIGQLNITFANELLPTFTKVANGMSDLIAKLASAPGWLKKIVAYGTVFVAGIAPVSLVVGSLTKGFGAIGLAIGKLRKMFTEPVSKTMGNSMVQESGKMRTASEIAGSGNSSSGLGDGLQMSRVERNGRNISKMTKFKSIFGGVEKTGTRFGKVGNFAKIGGTVAEDATRVGKFSGLTRGLGMLGSKIPYLDIAVAGSQLIGMNHKNAGSKIGSAGGMLGGTLGGSALGASIGSVVPGIGTAVGGFAGGAIGGIAGSSAGKWIGKKIQASIPNLKKLFPKGAFKPFTSAWNAAKSTFKSIKNTFSGTFKAIKKSFKPVTDGWHYMMKAFQSKQGRKNIHSLVGVFKYLYNQAKPIFKGLSVVFKAAMSIIKAVAKGVGAFLKSLFKGVFKIIGNVFKSFADVFTGNWKHLGKDLKGIVGGVVDILKAPFRGLGAFFGSIWKDVKNAFTSGLNSVIGFLNGGIKGINKLLSYVGGSGHTIPIIKFASGTSGSKQITKGTHAMLNDGHDSPETGNKELAILPNGKAFIPQQRNWTGWLPAGTQILNAKETKAFMNSQGIEHYAGGGIIGGIESFASSAGKKVKSFAGSASKVAKSIGGKVVDDAEAIGNAIAHPIKTVMNMFGGFTSNIPIISDFGGGIINKAKDLIASWFKKETDDGGSSNPSGSGVQRWKPSVIKALSALGLSISGDMVNRVLRQINTESGGNPNAVGGTDGLADGRAMGLMQVKPGTFAAYGKPGLGGWNNGYASIYAGLNYARHRYGDSLSFLGNGHGYANGGWSSQPAVFGEYPGQPEVAINPKRKSADRLIMEAISARAKSDGSSPFAKLMQSKSEKTKRNGLVSMTNSLISKSSRGLQQPQINMNVEININGNADTATINQLPIKLQQAVEQVVQRMAHNAIGKI</sequence>
<feature type="domain" description="Phage tail tape measure protein" evidence="4">
    <location>
        <begin position="214"/>
        <end position="422"/>
    </location>
</feature>